<feature type="transmembrane region" description="Helical" evidence="2">
    <location>
        <begin position="71"/>
        <end position="91"/>
    </location>
</feature>
<evidence type="ECO:0000256" key="2">
    <source>
        <dbReference type="SAM" id="Phobius"/>
    </source>
</evidence>
<feature type="non-terminal residue" evidence="3">
    <location>
        <position position="1"/>
    </location>
</feature>
<evidence type="ECO:0000313" key="3">
    <source>
        <dbReference type="EMBL" id="EJK44999.1"/>
    </source>
</evidence>
<keyword evidence="2" id="KW-0472">Membrane</keyword>
<dbReference type="Proteomes" id="UP000266841">
    <property type="component" value="Unassembled WGS sequence"/>
</dbReference>
<keyword evidence="4" id="KW-1185">Reference proteome</keyword>
<accession>K0R1W9</accession>
<protein>
    <submittedName>
        <fullName evidence="3">Uncharacterized protein</fullName>
    </submittedName>
</protein>
<sequence>SHDDEVAGDNMDRPPSAHGVHGLPKDEESAPLVLSVDGAFSGPAATATQQPPPSPASARRARSHHPMASRLVQFSAVLFVLSTVASVGHFAPDSAILDESTAGVHPM</sequence>
<organism evidence="3 4">
    <name type="scientific">Thalassiosira oceanica</name>
    <name type="common">Marine diatom</name>
    <dbReference type="NCBI Taxonomy" id="159749"/>
    <lineage>
        <taxon>Eukaryota</taxon>
        <taxon>Sar</taxon>
        <taxon>Stramenopiles</taxon>
        <taxon>Ochrophyta</taxon>
        <taxon>Bacillariophyta</taxon>
        <taxon>Coscinodiscophyceae</taxon>
        <taxon>Thalassiosirophycidae</taxon>
        <taxon>Thalassiosirales</taxon>
        <taxon>Thalassiosiraceae</taxon>
        <taxon>Thalassiosira</taxon>
    </lineage>
</organism>
<dbReference type="EMBL" id="AGNL01048944">
    <property type="protein sequence ID" value="EJK44999.1"/>
    <property type="molecule type" value="Genomic_DNA"/>
</dbReference>
<proteinExistence type="predicted"/>
<dbReference type="AlphaFoldDB" id="K0R1W9"/>
<evidence type="ECO:0000313" key="4">
    <source>
        <dbReference type="Proteomes" id="UP000266841"/>
    </source>
</evidence>
<reference evidence="3 4" key="1">
    <citation type="journal article" date="2012" name="Genome Biol.">
        <title>Genome and low-iron response of an oceanic diatom adapted to chronic iron limitation.</title>
        <authorList>
            <person name="Lommer M."/>
            <person name="Specht M."/>
            <person name="Roy A.S."/>
            <person name="Kraemer L."/>
            <person name="Andreson R."/>
            <person name="Gutowska M.A."/>
            <person name="Wolf J."/>
            <person name="Bergner S.V."/>
            <person name="Schilhabel M.B."/>
            <person name="Klostermeier U.C."/>
            <person name="Beiko R.G."/>
            <person name="Rosenstiel P."/>
            <person name="Hippler M."/>
            <person name="Laroche J."/>
        </authorList>
    </citation>
    <scope>NUCLEOTIDE SEQUENCE [LARGE SCALE GENOMIC DNA]</scope>
    <source>
        <strain evidence="3 4">CCMP1005</strain>
    </source>
</reference>
<gene>
    <name evidence="3" type="ORF">THAOC_36417</name>
</gene>
<comment type="caution">
    <text evidence="3">The sequence shown here is derived from an EMBL/GenBank/DDBJ whole genome shotgun (WGS) entry which is preliminary data.</text>
</comment>
<feature type="region of interest" description="Disordered" evidence="1">
    <location>
        <begin position="1"/>
        <end position="65"/>
    </location>
</feature>
<keyword evidence="2" id="KW-0812">Transmembrane</keyword>
<evidence type="ECO:0000256" key="1">
    <source>
        <dbReference type="SAM" id="MobiDB-lite"/>
    </source>
</evidence>
<name>K0R1W9_THAOC</name>
<keyword evidence="2" id="KW-1133">Transmembrane helix</keyword>